<dbReference type="EMBL" id="JAYWIO010000006">
    <property type="protein sequence ID" value="KAK7257309.1"/>
    <property type="molecule type" value="Genomic_DNA"/>
</dbReference>
<proteinExistence type="predicted"/>
<name>A0AAN9EGY6_CROPI</name>
<dbReference type="Proteomes" id="UP001372338">
    <property type="component" value="Unassembled WGS sequence"/>
</dbReference>
<evidence type="ECO:0000313" key="1">
    <source>
        <dbReference type="EMBL" id="KAK7257309.1"/>
    </source>
</evidence>
<accession>A0AAN9EGY6</accession>
<organism evidence="1 2">
    <name type="scientific">Crotalaria pallida</name>
    <name type="common">Smooth rattlebox</name>
    <name type="synonym">Crotalaria striata</name>
    <dbReference type="NCBI Taxonomy" id="3830"/>
    <lineage>
        <taxon>Eukaryota</taxon>
        <taxon>Viridiplantae</taxon>
        <taxon>Streptophyta</taxon>
        <taxon>Embryophyta</taxon>
        <taxon>Tracheophyta</taxon>
        <taxon>Spermatophyta</taxon>
        <taxon>Magnoliopsida</taxon>
        <taxon>eudicotyledons</taxon>
        <taxon>Gunneridae</taxon>
        <taxon>Pentapetalae</taxon>
        <taxon>rosids</taxon>
        <taxon>fabids</taxon>
        <taxon>Fabales</taxon>
        <taxon>Fabaceae</taxon>
        <taxon>Papilionoideae</taxon>
        <taxon>50 kb inversion clade</taxon>
        <taxon>genistoids sensu lato</taxon>
        <taxon>core genistoids</taxon>
        <taxon>Crotalarieae</taxon>
        <taxon>Crotalaria</taxon>
    </lineage>
</organism>
<sequence length="94" mass="10994">MWIMMQHVVNTHKFDYLDLFNTHSIFSSLLSTYTVTRNLHLEAKMSSQNDISGSFRPLANFSPRVWGNHFLSNAPKLYVYLKNSRMTKVISRNP</sequence>
<reference evidence="1 2" key="1">
    <citation type="submission" date="2024-01" db="EMBL/GenBank/DDBJ databases">
        <title>The genomes of 5 underutilized Papilionoideae crops provide insights into root nodulation and disease resistanc.</title>
        <authorList>
            <person name="Yuan L."/>
        </authorList>
    </citation>
    <scope>NUCLEOTIDE SEQUENCE [LARGE SCALE GENOMIC DNA]</scope>
    <source>
        <strain evidence="1">ZHUSHIDOU_FW_LH</strain>
        <tissue evidence="1">Leaf</tissue>
    </source>
</reference>
<gene>
    <name evidence="1" type="ORF">RIF29_31183</name>
</gene>
<dbReference type="AlphaFoldDB" id="A0AAN9EGY6"/>
<evidence type="ECO:0000313" key="2">
    <source>
        <dbReference type="Proteomes" id="UP001372338"/>
    </source>
</evidence>
<comment type="caution">
    <text evidence="1">The sequence shown here is derived from an EMBL/GenBank/DDBJ whole genome shotgun (WGS) entry which is preliminary data.</text>
</comment>
<keyword evidence="2" id="KW-1185">Reference proteome</keyword>
<protein>
    <submittedName>
        <fullName evidence="1">Uncharacterized protein</fullName>
    </submittedName>
</protein>